<organism evidence="1 2">
    <name type="scientific">Streptomyces ortus</name>
    <dbReference type="NCBI Taxonomy" id="2867268"/>
    <lineage>
        <taxon>Bacteria</taxon>
        <taxon>Bacillati</taxon>
        <taxon>Actinomycetota</taxon>
        <taxon>Actinomycetes</taxon>
        <taxon>Kitasatosporales</taxon>
        <taxon>Streptomycetaceae</taxon>
        <taxon>Streptomyces</taxon>
    </lineage>
</organism>
<protein>
    <submittedName>
        <fullName evidence="1">Uncharacterized protein</fullName>
    </submittedName>
</protein>
<accession>A0ABT3UZP5</accession>
<evidence type="ECO:0000313" key="2">
    <source>
        <dbReference type="Proteomes" id="UP001165590"/>
    </source>
</evidence>
<dbReference type="RefSeq" id="WP_267025202.1">
    <property type="nucleotide sequence ID" value="NZ_JAIFZO010000002.1"/>
</dbReference>
<gene>
    <name evidence="1" type="ORF">K3769_04735</name>
</gene>
<keyword evidence="2" id="KW-1185">Reference proteome</keyword>
<dbReference type="EMBL" id="JAIFZO010000002">
    <property type="protein sequence ID" value="MCX4232099.1"/>
    <property type="molecule type" value="Genomic_DNA"/>
</dbReference>
<sequence length="80" mass="8826">MTTDQTSTVHTEPADPMPERIKEALVAHICDLILGRDSQAATHGRALVWELRREGLDLAEPVKTRLTDHLLGSANPDVPF</sequence>
<reference evidence="1" key="1">
    <citation type="journal article" date="2022" name="bioRxiv">
        <title>Discovery and biosynthetic assessment of Streptomyces ortus sp nov. isolated from a deep-sea sponge.</title>
        <authorList>
            <person name="Williams S.E."/>
        </authorList>
    </citation>
    <scope>NUCLEOTIDE SEQUENCE</scope>
    <source>
        <strain evidence="1">A15ISP2-DRY2</strain>
    </source>
</reference>
<comment type="caution">
    <text evidence="1">The sequence shown here is derived from an EMBL/GenBank/DDBJ whole genome shotgun (WGS) entry which is preliminary data.</text>
</comment>
<dbReference type="Proteomes" id="UP001165590">
    <property type="component" value="Unassembled WGS sequence"/>
</dbReference>
<name>A0ABT3UZP5_9ACTN</name>
<proteinExistence type="predicted"/>
<evidence type="ECO:0000313" key="1">
    <source>
        <dbReference type="EMBL" id="MCX4232099.1"/>
    </source>
</evidence>